<protein>
    <recommendedName>
        <fullName evidence="3">Methionine synthase II (Cobalamin-independent)</fullName>
    </recommendedName>
</protein>
<proteinExistence type="predicted"/>
<dbReference type="OrthoDB" id="144815at2"/>
<keyword evidence="2" id="KW-1185">Reference proteome</keyword>
<dbReference type="SUPFAM" id="SSF51726">
    <property type="entry name" value="UROD/MetE-like"/>
    <property type="match status" value="1"/>
</dbReference>
<dbReference type="InterPro" id="IPR038071">
    <property type="entry name" value="UROD/MetE-like_sf"/>
</dbReference>
<evidence type="ECO:0008006" key="3">
    <source>
        <dbReference type="Google" id="ProtNLM"/>
    </source>
</evidence>
<gene>
    <name evidence="1" type="ORF">SAMN02745220_03438</name>
</gene>
<evidence type="ECO:0000313" key="1">
    <source>
        <dbReference type="EMBL" id="SHO50432.1"/>
    </source>
</evidence>
<dbReference type="Proteomes" id="UP000184603">
    <property type="component" value="Unassembled WGS sequence"/>
</dbReference>
<dbReference type="EMBL" id="FRFE01000018">
    <property type="protein sequence ID" value="SHO50432.1"/>
    <property type="molecule type" value="Genomic_DNA"/>
</dbReference>
<dbReference type="AlphaFoldDB" id="A0A1M7YCQ3"/>
<organism evidence="1 2">
    <name type="scientific">Desulfopila aestuarii DSM 18488</name>
    <dbReference type="NCBI Taxonomy" id="1121416"/>
    <lineage>
        <taxon>Bacteria</taxon>
        <taxon>Pseudomonadati</taxon>
        <taxon>Thermodesulfobacteriota</taxon>
        <taxon>Desulfobulbia</taxon>
        <taxon>Desulfobulbales</taxon>
        <taxon>Desulfocapsaceae</taxon>
        <taxon>Desulfopila</taxon>
    </lineage>
</organism>
<reference evidence="1 2" key="1">
    <citation type="submission" date="2016-12" db="EMBL/GenBank/DDBJ databases">
        <authorList>
            <person name="Song W.-J."/>
            <person name="Kurnit D.M."/>
        </authorList>
    </citation>
    <scope>NUCLEOTIDE SEQUENCE [LARGE SCALE GENOMIC DNA]</scope>
    <source>
        <strain evidence="1 2">DSM 18488</strain>
    </source>
</reference>
<evidence type="ECO:0000313" key="2">
    <source>
        <dbReference type="Proteomes" id="UP000184603"/>
    </source>
</evidence>
<sequence>MPLPGNLLTTAMAVMPQTNVQEALSLALSLDVPFWPQLPNYSYYEDMYVQAAEHFPGILLDLDKRTLRFSMEKFIVEFEETLSRFEDPAYFDISETYSVVYHDFLSRDLADKPAIRGQLEGPISFGFNVLDQDDRPILFDDTIRPFMMEFMAQRINTQLAQLKKRNANAFMFIDEPGLQFIFSAMSGYGEQKAKTDLDNFFSMVDCPRGIHLCGNPDWDFLLGLDMDILSLDIYTNAEIFSSCAGSIKKFLDRGGVLVWGIVPTGYELFAKESLGFLMMKLEGIWQHLGKKGVDIEQLISQSMLSPATCCLVNPDKGKTVENAFSMVNDLARMLRDKYLHG</sequence>
<name>A0A1M7YCQ3_9BACT</name>
<dbReference type="RefSeq" id="WP_073614894.1">
    <property type="nucleotide sequence ID" value="NZ_FRFE01000018.1"/>
</dbReference>
<accession>A0A1M7YCQ3</accession>
<dbReference type="Gene3D" id="3.20.20.210">
    <property type="match status" value="1"/>
</dbReference>
<dbReference type="STRING" id="1121416.SAMN02745220_03438"/>